<dbReference type="STRING" id="500485.B6HLN2"/>
<evidence type="ECO:0000256" key="4">
    <source>
        <dbReference type="SAM" id="MobiDB-lite"/>
    </source>
</evidence>
<dbReference type="GO" id="GO:0006351">
    <property type="term" value="P:DNA-templated transcription"/>
    <property type="evidence" value="ECO:0007669"/>
    <property type="project" value="InterPro"/>
</dbReference>
<evidence type="ECO:0000313" key="7">
    <source>
        <dbReference type="Proteomes" id="UP000000724"/>
    </source>
</evidence>
<dbReference type="VEuPathDB" id="FungiDB:PCH_Pc21g12430"/>
<keyword evidence="1" id="KW-0805">Transcription regulation</keyword>
<dbReference type="GO" id="GO:0008270">
    <property type="term" value="F:zinc ion binding"/>
    <property type="evidence" value="ECO:0007669"/>
    <property type="project" value="InterPro"/>
</dbReference>
<dbReference type="SMART" id="SM00906">
    <property type="entry name" value="Fungal_trans"/>
    <property type="match status" value="1"/>
</dbReference>
<sequence>MPEDVWVSKYRIGHEPNTHIGRGINYTDEARTPLTPSEDHRRMSSGIPTPASTISENSRYLAFHQSSKYQPADHDVLSHNSGQAITDASVPHGKYQKLSPFLHESLPPWEDTQRICKAYHRPSVLAHEILTMPYTTLEKTGLKTAESLLEIPGPNVHPVLVARHMLQLAVFLQHVHPDLHEELKSLSESPRAMMERLADLAINLVTTKDELLGSIEALECVMIESMYQANIGSLRRSWVANRRAMGIAQLMGLDRPDNRTQFQLLDPNTRCHPKLMWLRIVFLDRQLCLLLGLPQGCLDRSMASDALLAMDAPMGRLERIHCVLSSRILERDASDPNLDDYAMTRTLDVELQKAARSLPSKWWLAPNLNTRSTDSQALFWDTRRLFAQVLHYNLLNQLHLPYMLRSSSTGRQYEYSRITCVNASREVLSRFITLRSFNQIAYSCRTVDFIALMAAMTLLLAHIDSNHPEAENLLAHQYISDRAMIEQAQENMKEVNRLNSDTLSAQSVDLLRRLLAVEVGTGNGAQSISIQGAGTQSLLPDQADDTVVSVNIPYFGIVKIASQGMSKEPPKHPSSSTTNCPLQSQMMDIPKDTIRTGTVHDDYHMRQYGHTRAQQMLITDTIKPADAGYIQLQTPSISPNALAAIGASGIPTQIAPQPPNEFSGHFLQHGGYPGLTARAEDWAFQGVDMAFFDSLMRSNANDETVDEWM</sequence>
<evidence type="ECO:0000256" key="2">
    <source>
        <dbReference type="ARBA" id="ARBA00023163"/>
    </source>
</evidence>
<evidence type="ECO:0000256" key="1">
    <source>
        <dbReference type="ARBA" id="ARBA00023015"/>
    </source>
</evidence>
<dbReference type="EMBL" id="AM920436">
    <property type="protein sequence ID" value="CAP96140.1"/>
    <property type="molecule type" value="Genomic_DNA"/>
</dbReference>
<evidence type="ECO:0000259" key="5">
    <source>
        <dbReference type="SMART" id="SM00906"/>
    </source>
</evidence>
<dbReference type="Proteomes" id="UP000000724">
    <property type="component" value="Contig Pc00c21"/>
</dbReference>
<dbReference type="HOGENOM" id="CLU_004804_0_0_1"/>
<dbReference type="CDD" id="cd12148">
    <property type="entry name" value="fungal_TF_MHR"/>
    <property type="match status" value="1"/>
</dbReference>
<feature type="compositionally biased region" description="Polar residues" evidence="4">
    <location>
        <begin position="573"/>
        <end position="583"/>
    </location>
</feature>
<gene>
    <name evidence="6" type="ORF">Pc21g12430</name>
    <name evidence="6" type="ORF">PCH_Pc21g12430</name>
</gene>
<name>B6HLN2_PENRW</name>
<dbReference type="BioCyc" id="PCHR:PC21G12430-MONOMER"/>
<keyword evidence="3" id="KW-0539">Nucleus</keyword>
<accession>B6HLN2</accession>
<dbReference type="PANTHER" id="PTHR47840:SF1">
    <property type="entry name" value="ZN(II)2CYS6 TRANSCRIPTION FACTOR (EUROFUNG)"/>
    <property type="match status" value="1"/>
</dbReference>
<dbReference type="KEGG" id="pcs:N7525_007816"/>
<organism evidence="6 7">
    <name type="scientific">Penicillium rubens (strain ATCC 28089 / DSM 1075 / NRRL 1951 / Wisconsin 54-1255)</name>
    <name type="common">Penicillium chrysogenum</name>
    <dbReference type="NCBI Taxonomy" id="500485"/>
    <lineage>
        <taxon>Eukaryota</taxon>
        <taxon>Fungi</taxon>
        <taxon>Dikarya</taxon>
        <taxon>Ascomycota</taxon>
        <taxon>Pezizomycotina</taxon>
        <taxon>Eurotiomycetes</taxon>
        <taxon>Eurotiomycetidae</taxon>
        <taxon>Eurotiales</taxon>
        <taxon>Aspergillaceae</taxon>
        <taxon>Penicillium</taxon>
        <taxon>Penicillium chrysogenum species complex</taxon>
    </lineage>
</organism>
<dbReference type="InterPro" id="IPR007219">
    <property type="entry name" value="XnlR_reg_dom"/>
</dbReference>
<dbReference type="GeneID" id="8306348"/>
<keyword evidence="7" id="KW-1185">Reference proteome</keyword>
<dbReference type="AlphaFoldDB" id="B6HLN2"/>
<dbReference type="GO" id="GO:0003677">
    <property type="term" value="F:DNA binding"/>
    <property type="evidence" value="ECO:0007669"/>
    <property type="project" value="InterPro"/>
</dbReference>
<evidence type="ECO:0000313" key="6">
    <source>
        <dbReference type="EMBL" id="CAP96140.1"/>
    </source>
</evidence>
<dbReference type="OrthoDB" id="5392779at2759"/>
<reference evidence="6 7" key="1">
    <citation type="journal article" date="2008" name="Nat. Biotechnol.">
        <title>Genome sequencing and analysis of the filamentous fungus Penicillium chrysogenum.</title>
        <authorList>
            <person name="van den Berg M.A."/>
            <person name="Albang R."/>
            <person name="Albermann K."/>
            <person name="Badger J.H."/>
            <person name="Daran J.-M."/>
            <person name="Driessen A.J.M."/>
            <person name="Garcia-Estrada C."/>
            <person name="Fedorova N.D."/>
            <person name="Harris D.M."/>
            <person name="Heijne W.H.M."/>
            <person name="Joardar V.S."/>
            <person name="Kiel J.A.K.W."/>
            <person name="Kovalchuk A."/>
            <person name="Martin J.F."/>
            <person name="Nierman W.C."/>
            <person name="Nijland J.G."/>
            <person name="Pronk J.T."/>
            <person name="Roubos J.A."/>
            <person name="van der Klei I.J."/>
            <person name="van Peij N.N.M.E."/>
            <person name="Veenhuis M."/>
            <person name="von Doehren H."/>
            <person name="Wagner C."/>
            <person name="Wortman J.R."/>
            <person name="Bovenberg R.A.L."/>
        </authorList>
    </citation>
    <scope>NUCLEOTIDE SEQUENCE [LARGE SCALE GENOMIC DNA]</scope>
    <source>
        <strain evidence="7">ATCC 28089 / DSM 1075 / NRRL 1951 / Wisconsin 54-1255</strain>
    </source>
</reference>
<keyword evidence="2" id="KW-0804">Transcription</keyword>
<proteinExistence type="predicted"/>
<feature type="domain" description="Xylanolytic transcriptional activator regulatory" evidence="5">
    <location>
        <begin position="237"/>
        <end position="314"/>
    </location>
</feature>
<dbReference type="eggNOG" id="ENOG502SJ8Q">
    <property type="taxonomic scope" value="Eukaryota"/>
</dbReference>
<dbReference type="OMA" id="YEYSRIT"/>
<dbReference type="PANTHER" id="PTHR47840">
    <property type="entry name" value="ZN(II)2CYS6 TRANSCRIPTION FACTOR (EUROFUNG)-RELATED"/>
    <property type="match status" value="1"/>
</dbReference>
<feature type="region of interest" description="Disordered" evidence="4">
    <location>
        <begin position="564"/>
        <end position="583"/>
    </location>
</feature>
<protein>
    <submittedName>
        <fullName evidence="6">Pc21g12430 protein</fullName>
    </submittedName>
</protein>
<evidence type="ECO:0000256" key="3">
    <source>
        <dbReference type="ARBA" id="ARBA00023242"/>
    </source>
</evidence>